<feature type="region of interest" description="Disordered" evidence="1">
    <location>
        <begin position="265"/>
        <end position="354"/>
    </location>
</feature>
<protein>
    <recommendedName>
        <fullName evidence="2">PDZ domain-containing protein</fullName>
    </recommendedName>
</protein>
<organism evidence="3 4">
    <name type="scientific">Scophthalmus maximus</name>
    <name type="common">Turbot</name>
    <name type="synonym">Psetta maxima</name>
    <dbReference type="NCBI Taxonomy" id="52904"/>
    <lineage>
        <taxon>Eukaryota</taxon>
        <taxon>Metazoa</taxon>
        <taxon>Chordata</taxon>
        <taxon>Craniata</taxon>
        <taxon>Vertebrata</taxon>
        <taxon>Euteleostomi</taxon>
        <taxon>Actinopterygii</taxon>
        <taxon>Neopterygii</taxon>
        <taxon>Teleostei</taxon>
        <taxon>Neoteleostei</taxon>
        <taxon>Acanthomorphata</taxon>
        <taxon>Carangaria</taxon>
        <taxon>Pleuronectiformes</taxon>
        <taxon>Pleuronectoidei</taxon>
        <taxon>Scophthalmidae</taxon>
        <taxon>Scophthalmus</taxon>
    </lineage>
</organism>
<dbReference type="SUPFAM" id="SSF50156">
    <property type="entry name" value="PDZ domain-like"/>
    <property type="match status" value="1"/>
</dbReference>
<evidence type="ECO:0000313" key="3">
    <source>
        <dbReference type="EMBL" id="KAF0036033.1"/>
    </source>
</evidence>
<evidence type="ECO:0000256" key="1">
    <source>
        <dbReference type="SAM" id="MobiDB-lite"/>
    </source>
</evidence>
<evidence type="ECO:0000259" key="2">
    <source>
        <dbReference type="PROSITE" id="PS50106"/>
    </source>
</evidence>
<feature type="compositionally biased region" description="Acidic residues" evidence="1">
    <location>
        <begin position="265"/>
        <end position="283"/>
    </location>
</feature>
<dbReference type="PANTHER" id="PTHR15545">
    <property type="entry name" value="PDZ DOMAIN CONTAINING RING FINGER PROTEIN 3, 4"/>
    <property type="match status" value="1"/>
</dbReference>
<feature type="region of interest" description="Disordered" evidence="1">
    <location>
        <begin position="73"/>
        <end position="104"/>
    </location>
</feature>
<proteinExistence type="predicted"/>
<dbReference type="Gene3D" id="2.30.42.10">
    <property type="match status" value="1"/>
</dbReference>
<sequence>MILSLLTHTVYQFYIYESHQLHLIISSGTLVCSGNGTGSSSVSSFALVAIPDCVDNATQTDISFQNIMTLGRSKGHHHHPHNHHGRGDSSSPPPPPPSPPLPHLAGPYGINEFCVFEYNDPNDYFDVSNHEVDRQDDLEYEEVELYKSSQQEKLGLTVCYRTDDEEDLGIYVGEVNPNSIASKNGRIREGDRILQNENPADPGEDIELMMEEGVFHPTPQASSCSLNSSHLSGYYRLRWGAGGGLTCPGGGEEGGGEVAVVDVEVEEEEDEEDGERGEKEDGDTPVPLPPLLSLAPLLSNSQELDSGVGRTDDSTRYEELSEQDPLGDQTSACNTNTTNTPGSTRKFRPGPSPR</sequence>
<dbReference type="PROSITE" id="PS50106">
    <property type="entry name" value="PDZ"/>
    <property type="match status" value="1"/>
</dbReference>
<feature type="compositionally biased region" description="Polar residues" evidence="1">
    <location>
        <begin position="328"/>
        <end position="343"/>
    </location>
</feature>
<feature type="domain" description="PDZ" evidence="2">
    <location>
        <begin position="142"/>
        <end position="195"/>
    </location>
</feature>
<feature type="compositionally biased region" description="Pro residues" evidence="1">
    <location>
        <begin position="91"/>
        <end position="102"/>
    </location>
</feature>
<feature type="compositionally biased region" description="Basic and acidic residues" evidence="1">
    <location>
        <begin position="310"/>
        <end position="319"/>
    </location>
</feature>
<reference evidence="3 4" key="1">
    <citation type="submission" date="2019-06" db="EMBL/GenBank/DDBJ databases">
        <title>Draft genomes of female and male turbot (Scophthalmus maximus).</title>
        <authorList>
            <person name="Xu H."/>
            <person name="Xu X.-W."/>
            <person name="Shao C."/>
            <person name="Chen S."/>
        </authorList>
    </citation>
    <scope>NUCLEOTIDE SEQUENCE [LARGE SCALE GENOMIC DNA]</scope>
    <source>
        <strain evidence="3">Ysfricsl-2016a</strain>
        <tissue evidence="3">Blood</tissue>
    </source>
</reference>
<dbReference type="InterPro" id="IPR051971">
    <property type="entry name" value="E3_ubiquitin-PDZ_ligase"/>
</dbReference>
<dbReference type="PANTHER" id="PTHR15545:SF4">
    <property type="entry name" value="PDZ DOMAIN-CONTAINING PROTEIN 4"/>
    <property type="match status" value="1"/>
</dbReference>
<comment type="caution">
    <text evidence="3">The sequence shown here is derived from an EMBL/GenBank/DDBJ whole genome shotgun (WGS) entry which is preliminary data.</text>
</comment>
<dbReference type="InterPro" id="IPR001478">
    <property type="entry name" value="PDZ"/>
</dbReference>
<dbReference type="AlphaFoldDB" id="A0A6A4SPW3"/>
<accession>A0A6A4SPW3</accession>
<dbReference type="InterPro" id="IPR036034">
    <property type="entry name" value="PDZ_sf"/>
</dbReference>
<dbReference type="CDD" id="cd06716">
    <property type="entry name" value="PDZ2-PDZRN4-like"/>
    <property type="match status" value="1"/>
</dbReference>
<dbReference type="Proteomes" id="UP000438429">
    <property type="component" value="Unassembled WGS sequence"/>
</dbReference>
<feature type="compositionally biased region" description="Basic residues" evidence="1">
    <location>
        <begin position="73"/>
        <end position="84"/>
    </location>
</feature>
<gene>
    <name evidence="3" type="ORF">F2P81_011345</name>
</gene>
<evidence type="ECO:0000313" key="4">
    <source>
        <dbReference type="Proteomes" id="UP000438429"/>
    </source>
</evidence>
<dbReference type="EMBL" id="VEVO01000010">
    <property type="protein sequence ID" value="KAF0036033.1"/>
    <property type="molecule type" value="Genomic_DNA"/>
</dbReference>
<name>A0A6A4SPW3_SCOMX</name>
<dbReference type="Pfam" id="PF00595">
    <property type="entry name" value="PDZ"/>
    <property type="match status" value="1"/>
</dbReference>